<comment type="caution">
    <text evidence="2">The sequence shown here is derived from an EMBL/GenBank/DDBJ whole genome shotgun (WGS) entry which is preliminary data.</text>
</comment>
<dbReference type="InterPro" id="IPR052895">
    <property type="entry name" value="HetReg/Transcr_Mod"/>
</dbReference>
<dbReference type="RefSeq" id="XP_031017734.1">
    <property type="nucleotide sequence ID" value="XM_031158285.1"/>
</dbReference>
<protein>
    <recommendedName>
        <fullName evidence="1">Heterokaryon incompatibility domain-containing protein</fullName>
    </recommendedName>
</protein>
<name>A0A366S1F4_9HYPO</name>
<dbReference type="AlphaFoldDB" id="A0A366S1F4"/>
<accession>A0A366S1F4</accession>
<feature type="domain" description="Heterokaryon incompatibility" evidence="1">
    <location>
        <begin position="47"/>
        <end position="212"/>
    </location>
</feature>
<gene>
    <name evidence="2" type="ORF">FIESC28_04138</name>
</gene>
<evidence type="ECO:0000259" key="1">
    <source>
        <dbReference type="Pfam" id="PF06985"/>
    </source>
</evidence>
<dbReference type="InterPro" id="IPR010730">
    <property type="entry name" value="HET"/>
</dbReference>
<dbReference type="Pfam" id="PF06985">
    <property type="entry name" value="HET"/>
    <property type="match status" value="1"/>
</dbReference>
<evidence type="ECO:0000313" key="2">
    <source>
        <dbReference type="EMBL" id="RBR23143.1"/>
    </source>
</evidence>
<keyword evidence="3" id="KW-1185">Reference proteome</keyword>
<dbReference type="GeneID" id="41993581"/>
<dbReference type="EMBL" id="QKXC01000081">
    <property type="protein sequence ID" value="RBR23143.1"/>
    <property type="molecule type" value="Genomic_DNA"/>
</dbReference>
<sequence>MTQIYSDVLENKSFRLATVSLGTRPDTGTEVPSVTLITHPLGPEIKYNALSYTWGPPRNLEDTDSSDAIILFNGHLFAVQPNLYDALLELQATCGETPIWIDALCINQSDQTERSAQVSVMNQIYGSASRVIVWLGKATPELEAGVKAAARLGTESVPHTIRMIRTQTWDFSNDLSNMSEKYGIEPIDFDEAVGLATLFSCNYFVRIWVIQEVSLNNDVVVLCNGTFTPFDCIGYTAAFLHYSGLFQQVYSLAPYVRKDSFMRDDVNMFEAERIGLFREWCKDEKTEWFEVLEETVDFEAGIGHTQPKSAEMLLLRFLITSLQFRSTDRRDIIYGLGGIMKKMAAEHGSSLPAEFEPNYDIDVKDLLTDVARKIVETTDSLVYLGLVKDHSARDIPGLPSWVPNFSPTPVNSLSGAVFRSAGSFDVSKHIPHTLSEQVFTVDGDALNVSAFCLGKVEKLGEAFLTAMSGEQKMNSDVLCSMEQVYPHTGQSSDEAFWRTLVFDHDLSYRPAKLIRLEDFQMAMMDLIVHPLAIRHREAPSPEEGQALVLESISQMSYLDRVSAKFPSSIFPRVNLIKSMCMNIGLIPKEEVELDDEERKMLAVPKSDHSMPPALVLSTTYIGHRPFLTGSGFLGMGLESVEVGDEVWVIRGCPTPLVLRREGQELSLVGESYVHGVMQGEAVGDDTKWEKIQIV</sequence>
<reference evidence="2 3" key="1">
    <citation type="submission" date="2018-06" db="EMBL/GenBank/DDBJ databases">
        <title>Fusarium incarnatum-equiseti species complex species 28.</title>
        <authorList>
            <person name="Gardiner D.M."/>
        </authorList>
    </citation>
    <scope>NUCLEOTIDE SEQUENCE [LARGE SCALE GENOMIC DNA]</scope>
    <source>
        <strain evidence="2 3">FIESC_28</strain>
    </source>
</reference>
<dbReference type="Proteomes" id="UP000253153">
    <property type="component" value="Unassembled WGS sequence"/>
</dbReference>
<dbReference type="PANTHER" id="PTHR24148">
    <property type="entry name" value="ANKYRIN REPEAT DOMAIN-CONTAINING PROTEIN 39 HOMOLOG-RELATED"/>
    <property type="match status" value="1"/>
</dbReference>
<proteinExistence type="predicted"/>
<dbReference type="PANTHER" id="PTHR24148:SF73">
    <property type="entry name" value="HET DOMAIN PROTEIN (AFU_ORTHOLOGUE AFUA_8G01020)"/>
    <property type="match status" value="1"/>
</dbReference>
<dbReference type="Pfam" id="PF26639">
    <property type="entry name" value="Het-6_barrel"/>
    <property type="match status" value="1"/>
</dbReference>
<organism evidence="2 3">
    <name type="scientific">Fusarium coffeatum</name>
    <dbReference type="NCBI Taxonomy" id="231269"/>
    <lineage>
        <taxon>Eukaryota</taxon>
        <taxon>Fungi</taxon>
        <taxon>Dikarya</taxon>
        <taxon>Ascomycota</taxon>
        <taxon>Pezizomycotina</taxon>
        <taxon>Sordariomycetes</taxon>
        <taxon>Hypocreomycetidae</taxon>
        <taxon>Hypocreales</taxon>
        <taxon>Nectriaceae</taxon>
        <taxon>Fusarium</taxon>
        <taxon>Fusarium incarnatum-equiseti species complex</taxon>
    </lineage>
</organism>
<evidence type="ECO:0000313" key="3">
    <source>
        <dbReference type="Proteomes" id="UP000253153"/>
    </source>
</evidence>
<dbReference type="OrthoDB" id="4476201at2759"/>